<protein>
    <submittedName>
        <fullName evidence="1">Uncharacterized protein</fullName>
    </submittedName>
</protein>
<accession>A0A9P0VTG3</accession>
<evidence type="ECO:0000313" key="2">
    <source>
        <dbReference type="Proteomes" id="UP001152888"/>
    </source>
</evidence>
<reference evidence="1" key="1">
    <citation type="submission" date="2022-03" db="EMBL/GenBank/DDBJ databases">
        <authorList>
            <person name="Sayadi A."/>
        </authorList>
    </citation>
    <scope>NUCLEOTIDE SEQUENCE</scope>
</reference>
<dbReference type="Proteomes" id="UP001152888">
    <property type="component" value="Unassembled WGS sequence"/>
</dbReference>
<dbReference type="AlphaFoldDB" id="A0A9P0VTG3"/>
<dbReference type="EMBL" id="CAKOFQ010010557">
    <property type="protein sequence ID" value="CAH2019815.1"/>
    <property type="molecule type" value="Genomic_DNA"/>
</dbReference>
<sequence>MKRCLKTVCLGARRLFGGRCTNQDLTVAALVITRVILGSAAAMLEDGLPRCSTPIRRSMYQPRPNCSSASDNEGYSRFRCRLDLGGVAPRLRGSPCAIPGVLSGLIRKLDLGGVAPRLRGSPCAIPGVLSGLIRK</sequence>
<proteinExistence type="predicted"/>
<gene>
    <name evidence="1" type="ORF">ACAOBT_LOCUS37422</name>
</gene>
<organism evidence="1 2">
    <name type="scientific">Acanthoscelides obtectus</name>
    <name type="common">Bean weevil</name>
    <name type="synonym">Bruchus obtectus</name>
    <dbReference type="NCBI Taxonomy" id="200917"/>
    <lineage>
        <taxon>Eukaryota</taxon>
        <taxon>Metazoa</taxon>
        <taxon>Ecdysozoa</taxon>
        <taxon>Arthropoda</taxon>
        <taxon>Hexapoda</taxon>
        <taxon>Insecta</taxon>
        <taxon>Pterygota</taxon>
        <taxon>Neoptera</taxon>
        <taxon>Endopterygota</taxon>
        <taxon>Coleoptera</taxon>
        <taxon>Polyphaga</taxon>
        <taxon>Cucujiformia</taxon>
        <taxon>Chrysomeloidea</taxon>
        <taxon>Chrysomelidae</taxon>
        <taxon>Bruchinae</taxon>
        <taxon>Bruchini</taxon>
        <taxon>Acanthoscelides</taxon>
    </lineage>
</organism>
<keyword evidence="2" id="KW-1185">Reference proteome</keyword>
<comment type="caution">
    <text evidence="1">The sequence shown here is derived from an EMBL/GenBank/DDBJ whole genome shotgun (WGS) entry which is preliminary data.</text>
</comment>
<evidence type="ECO:0000313" key="1">
    <source>
        <dbReference type="EMBL" id="CAH2019815.1"/>
    </source>
</evidence>
<name>A0A9P0VTG3_ACAOB</name>